<organism evidence="3 4">
    <name type="scientific">Candidatus Coprenecus stercoravium</name>
    <dbReference type="NCBI Taxonomy" id="2840735"/>
    <lineage>
        <taxon>Bacteria</taxon>
        <taxon>Pseudomonadati</taxon>
        <taxon>Bacteroidota</taxon>
        <taxon>Bacteroidia</taxon>
        <taxon>Bacteroidales</taxon>
        <taxon>Rikenellaceae</taxon>
        <taxon>Rikenellaceae incertae sedis</taxon>
        <taxon>Candidatus Coprenecus</taxon>
    </lineage>
</organism>
<protein>
    <submittedName>
        <fullName evidence="3">DUF4906 domain-containing protein</fullName>
    </submittedName>
</protein>
<evidence type="ECO:0000313" key="3">
    <source>
        <dbReference type="EMBL" id="HIZ85459.1"/>
    </source>
</evidence>
<reference evidence="3" key="1">
    <citation type="journal article" date="2021" name="PeerJ">
        <title>Extensive microbial diversity within the chicken gut microbiome revealed by metagenomics and culture.</title>
        <authorList>
            <person name="Gilroy R."/>
            <person name="Ravi A."/>
            <person name="Getino M."/>
            <person name="Pursley I."/>
            <person name="Horton D.L."/>
            <person name="Alikhan N.F."/>
            <person name="Baker D."/>
            <person name="Gharbi K."/>
            <person name="Hall N."/>
            <person name="Watson M."/>
            <person name="Adriaenssens E.M."/>
            <person name="Foster-Nyarko E."/>
            <person name="Jarju S."/>
            <person name="Secka A."/>
            <person name="Antonio M."/>
            <person name="Oren A."/>
            <person name="Chaudhuri R.R."/>
            <person name="La Ragione R."/>
            <person name="Hildebrand F."/>
            <person name="Pallen M.J."/>
        </authorList>
    </citation>
    <scope>NUCLEOTIDE SEQUENCE</scope>
    <source>
        <strain evidence="3">Gambia16-554</strain>
    </source>
</reference>
<dbReference type="Proteomes" id="UP000824115">
    <property type="component" value="Unassembled WGS sequence"/>
</dbReference>
<accession>A0A9D2K939</accession>
<dbReference type="PROSITE" id="PS00018">
    <property type="entry name" value="EF_HAND_1"/>
    <property type="match status" value="1"/>
</dbReference>
<sequence>MNKLRYITVVSIISILTSCAFEPHGEGEGAVSDGMTGIRFVTGAPEVVMTKAGDADGDQIENALVFVFSADGSRCLARQWSYIDEDKTMYMYLPSGQIQIYAVCNLLDPETVMSRVNSLADLEQEAVTVSDITGAYRGKYIMSGTTGEITAPGTQNEQVTIPVERIAASFDVQVLFDPVYDGDEFMVSSIALHNVPKGSWLLSRSEGDRTPEPASGYVLAKAGSPNDWTYSSTPSKMKSNYFEDGTLTMSGSDIRQGVDVSFSMFENRRGVFSNAESDLAVNWPDLDGRSDGDFEKYSQLWKRDLAQKAGMDEYSSYLTISGVYTTSLTVREVVYYVYLGDDNYASFDVQRNHKYEMTVTVRTVEDVDTRIDSENIGGLKVYYDDQTILDAHPNSVRTLLYAQNDWEMWVEDPDKTPWVELALSDDDGYSPGFLGSVPQAGAASFRVQGVSGMRYVYIHTDEYVPYVASPEENSNAGVRTAVICYRSGNSAEVSKFEVRQYPAQMVVLHIPYDVHTMKEVRDTFYVERVLEQRHMQWGFENHWDLTIDALIAAGQWDGLSNTRQLYQSARVEAPGAPDDEEAYPDGIPYDVGLRYVLEKNRDRDGDGEITYNEIMWYMPAINEMEAIYDALTGGLVTFEGSDDYFFSSTPSSSDPNGITTGYAYYIKMGSGKTGLARRTSEYNVIACRRANAWRGPEDAGGNGSVNIDDGWQDEDLIMPKPAKNN</sequence>
<dbReference type="PROSITE" id="PS51257">
    <property type="entry name" value="PROKAR_LIPOPROTEIN"/>
    <property type="match status" value="1"/>
</dbReference>
<evidence type="ECO:0000259" key="2">
    <source>
        <dbReference type="Pfam" id="PF16249"/>
    </source>
</evidence>
<feature type="domain" description="DUF4906" evidence="2">
    <location>
        <begin position="313"/>
        <end position="359"/>
    </location>
</feature>
<name>A0A9D2K939_9BACT</name>
<evidence type="ECO:0000313" key="4">
    <source>
        <dbReference type="Proteomes" id="UP000824115"/>
    </source>
</evidence>
<comment type="caution">
    <text evidence="3">The sequence shown here is derived from an EMBL/GenBank/DDBJ whole genome shotgun (WGS) entry which is preliminary data.</text>
</comment>
<dbReference type="EMBL" id="DXAW01000060">
    <property type="protein sequence ID" value="HIZ85459.1"/>
    <property type="molecule type" value="Genomic_DNA"/>
</dbReference>
<evidence type="ECO:0000256" key="1">
    <source>
        <dbReference type="SAM" id="MobiDB-lite"/>
    </source>
</evidence>
<gene>
    <name evidence="3" type="ORF">IAC04_03105</name>
</gene>
<dbReference type="InterPro" id="IPR018247">
    <property type="entry name" value="EF_Hand_1_Ca_BS"/>
</dbReference>
<dbReference type="InterPro" id="IPR032594">
    <property type="entry name" value="DUF4906"/>
</dbReference>
<dbReference type="Pfam" id="PF16249">
    <property type="entry name" value="DUF4906"/>
    <property type="match status" value="1"/>
</dbReference>
<proteinExistence type="predicted"/>
<dbReference type="Gene3D" id="2.60.40.2580">
    <property type="match status" value="1"/>
</dbReference>
<reference evidence="3" key="2">
    <citation type="submission" date="2021-04" db="EMBL/GenBank/DDBJ databases">
        <authorList>
            <person name="Gilroy R."/>
        </authorList>
    </citation>
    <scope>NUCLEOTIDE SEQUENCE</scope>
    <source>
        <strain evidence="3">Gambia16-554</strain>
    </source>
</reference>
<dbReference type="AlphaFoldDB" id="A0A9D2K939"/>
<feature type="region of interest" description="Disordered" evidence="1">
    <location>
        <begin position="697"/>
        <end position="725"/>
    </location>
</feature>